<dbReference type="Gene3D" id="3.40.50.300">
    <property type="entry name" value="P-loop containing nucleotide triphosphate hydrolases"/>
    <property type="match status" value="1"/>
</dbReference>
<dbReference type="STRING" id="1437425.CSEC_2168"/>
<dbReference type="PROSITE" id="PS50893">
    <property type="entry name" value="ABC_TRANSPORTER_2"/>
    <property type="match status" value="1"/>
</dbReference>
<dbReference type="AlphaFoldDB" id="A0A090E2W4"/>
<feature type="domain" description="ABC transporter" evidence="4">
    <location>
        <begin position="2"/>
        <end position="239"/>
    </location>
</feature>
<dbReference type="InterPro" id="IPR027417">
    <property type="entry name" value="P-loop_NTPase"/>
</dbReference>
<dbReference type="PANTHER" id="PTHR43023:SF6">
    <property type="entry name" value="INTERMEMBRANE PHOSPHOLIPID TRANSPORT SYSTEM ATP-BINDING PROTEIN MLAF"/>
    <property type="match status" value="1"/>
</dbReference>
<evidence type="ECO:0000256" key="3">
    <source>
        <dbReference type="ARBA" id="ARBA00022840"/>
    </source>
</evidence>
<accession>A0A090E2W4</accession>
<dbReference type="InterPro" id="IPR003593">
    <property type="entry name" value="AAA+_ATPase"/>
</dbReference>
<dbReference type="OrthoDB" id="9772862at2"/>
<sequence>MIVVKNLNKSYGSNQVLNNLNLEVKDGQTVVILGRSGVGKSVLLRQIIGIETPDSGVIEINNQNLLTLPRREKHTITKQMGMLFQGSALFDSMTVGDNVAFYLRQHEKNLSEEDIRHRVQEALEMVGLSGTEEKMPSDLSGGMRKRAALARVIAYRPKIILYDEPTTGLDPITSMQINNLIIATKKQLQATSIVVTHDLKSAWTVGDYLTLHYNKALAHFAPKEEFFKNKDPQIQGFFENAAFSESMFLSH</sequence>
<gene>
    <name evidence="5" type="ORF">CSEC_2168</name>
</gene>
<keyword evidence="5" id="KW-0378">Hydrolase</keyword>
<dbReference type="SMART" id="SM00382">
    <property type="entry name" value="AAA"/>
    <property type="match status" value="1"/>
</dbReference>
<dbReference type="PROSITE" id="PS00211">
    <property type="entry name" value="ABC_TRANSPORTER_1"/>
    <property type="match status" value="1"/>
</dbReference>
<reference evidence="5" key="2">
    <citation type="submission" date="2014-09" db="EMBL/GenBank/DDBJ databases">
        <title>Criblamydia sequanensis harbors a mega-plasmid encoding arsenite resistance.</title>
        <authorList>
            <person name="Bertelli C."/>
            <person name="Goesmann A."/>
            <person name="Greub G."/>
        </authorList>
    </citation>
    <scope>NUCLEOTIDE SEQUENCE [LARGE SCALE GENOMIC DNA]</scope>
    <source>
        <strain evidence="5">CRIB-18</strain>
    </source>
</reference>
<evidence type="ECO:0000313" key="6">
    <source>
        <dbReference type="Proteomes" id="UP000031552"/>
    </source>
</evidence>
<protein>
    <submittedName>
        <fullName evidence="5">ABC-type transporter, ATPase subunit</fullName>
        <ecNumber evidence="5">3.6.3.-</ecNumber>
    </submittedName>
</protein>
<keyword evidence="6" id="KW-1185">Reference proteome</keyword>
<evidence type="ECO:0000256" key="1">
    <source>
        <dbReference type="ARBA" id="ARBA00022448"/>
    </source>
</evidence>
<dbReference type="SUPFAM" id="SSF52540">
    <property type="entry name" value="P-loop containing nucleoside triphosphate hydrolases"/>
    <property type="match status" value="1"/>
</dbReference>
<reference evidence="5" key="1">
    <citation type="submission" date="2013-12" db="EMBL/GenBank/DDBJ databases">
        <authorList>
            <person name="Linke B."/>
        </authorList>
    </citation>
    <scope>NUCLEOTIDE SEQUENCE [LARGE SCALE GENOMIC DNA]</scope>
    <source>
        <strain evidence="5">CRIB-18</strain>
    </source>
</reference>
<name>A0A090E2W4_9BACT</name>
<keyword evidence="2" id="KW-0547">Nucleotide-binding</keyword>
<organism evidence="5 6">
    <name type="scientific">Candidatus Criblamydia sequanensis CRIB-18</name>
    <dbReference type="NCBI Taxonomy" id="1437425"/>
    <lineage>
        <taxon>Bacteria</taxon>
        <taxon>Pseudomonadati</taxon>
        <taxon>Chlamydiota</taxon>
        <taxon>Chlamydiia</taxon>
        <taxon>Parachlamydiales</taxon>
        <taxon>Candidatus Criblamydiaceae</taxon>
        <taxon>Candidatus Criblamydia</taxon>
    </lineage>
</organism>
<keyword evidence="1" id="KW-0813">Transport</keyword>
<dbReference type="InterPro" id="IPR003439">
    <property type="entry name" value="ABC_transporter-like_ATP-bd"/>
</dbReference>
<evidence type="ECO:0000259" key="4">
    <source>
        <dbReference type="PROSITE" id="PS50893"/>
    </source>
</evidence>
<keyword evidence="3" id="KW-0067">ATP-binding</keyword>
<dbReference type="eggNOG" id="COG1127">
    <property type="taxonomic scope" value="Bacteria"/>
</dbReference>
<dbReference type="Proteomes" id="UP000031552">
    <property type="component" value="Unassembled WGS sequence"/>
</dbReference>
<dbReference type="InterPro" id="IPR017871">
    <property type="entry name" value="ABC_transporter-like_CS"/>
</dbReference>
<comment type="caution">
    <text evidence="5">The sequence shown here is derived from an EMBL/GenBank/DDBJ whole genome shotgun (WGS) entry which is preliminary data.</text>
</comment>
<dbReference type="EC" id="3.6.3.-" evidence="5"/>
<dbReference type="PANTHER" id="PTHR43023">
    <property type="entry name" value="PROTEIN TRIGALACTOSYLDIACYLGLYCEROL 3, CHLOROPLASTIC"/>
    <property type="match status" value="1"/>
</dbReference>
<dbReference type="GO" id="GO:0016887">
    <property type="term" value="F:ATP hydrolysis activity"/>
    <property type="evidence" value="ECO:0007669"/>
    <property type="project" value="InterPro"/>
</dbReference>
<dbReference type="GO" id="GO:0005524">
    <property type="term" value="F:ATP binding"/>
    <property type="evidence" value="ECO:0007669"/>
    <property type="project" value="UniProtKB-KW"/>
</dbReference>
<evidence type="ECO:0000313" key="5">
    <source>
        <dbReference type="EMBL" id="CDR34974.1"/>
    </source>
</evidence>
<proteinExistence type="predicted"/>
<dbReference type="Pfam" id="PF00005">
    <property type="entry name" value="ABC_tran"/>
    <property type="match status" value="1"/>
</dbReference>
<evidence type="ECO:0000256" key="2">
    <source>
        <dbReference type="ARBA" id="ARBA00022741"/>
    </source>
</evidence>
<dbReference type="RefSeq" id="WP_041018530.1">
    <property type="nucleotide sequence ID" value="NZ_CCEJ010000011.1"/>
</dbReference>
<dbReference type="EMBL" id="CCEJ010000011">
    <property type="protein sequence ID" value="CDR34974.1"/>
    <property type="molecule type" value="Genomic_DNA"/>
</dbReference>